<dbReference type="AlphaFoldDB" id="A0A6P1W7J0"/>
<dbReference type="Pfam" id="PF01523">
    <property type="entry name" value="PmbA_TldD_1st"/>
    <property type="match status" value="1"/>
</dbReference>
<evidence type="ECO:0000256" key="1">
    <source>
        <dbReference type="ARBA" id="ARBA00005836"/>
    </source>
</evidence>
<sequence length="546" mass="60227">MNRRDFNQLMAVGAAGILLPTLPAYSRTVTAEELMEPGLDVSIKKRLADAALNAATVKGATYADVRIGRYLNQYVMTREDKVQNIINTESFGVGVRVIANGCWGFAAIGDTQSEEAVARTAEKAVAFAKAHAKLLKKPVQLAPQKGFGEVSWKTPVQKNSFEIPVKEKTDLLLSVNGAALTNGADFVNSVLFMINEQKYFASTDGSYIDQDVHRIWPNFTVTAVDKASGLMATRDSLSAPMGRSYDYLQSAPADRLTGVTTRYNKGYDMLEDATAAAKQARLKLKAKTVEAGKYDLVLDPSHTYLTIHESVGHATELDRVLGYEANLAGTSFATIDKWQSKNFNYGSKEVNFFADKTQPGSLGEVGWDDEGVKTKQWDIIKDGILVNYQAIRDQVHMLGETESQGCCYADSWSTVQFQRMANISLAPGKERLTVDEMIKDVKKGIYIIGDGSYSIDQQRYNFQFGGQLFYEIKDGQIAGMLRDVAYQSNTQEFWNSCVKVCDERDFRLGGTFFDGKGQPAQINSVSHGSSTARFNGVNVLNTSRKI</sequence>
<dbReference type="Pfam" id="PF19289">
    <property type="entry name" value="PmbA_TldD_3rd"/>
    <property type="match status" value="1"/>
</dbReference>
<name>A0A6P1W7J0_9BACT</name>
<keyword evidence="2" id="KW-0645">Protease</keyword>
<proteinExistence type="inferred from homology"/>
<evidence type="ECO:0000259" key="6">
    <source>
        <dbReference type="Pfam" id="PF19289"/>
    </source>
</evidence>
<dbReference type="InterPro" id="IPR045569">
    <property type="entry name" value="Metalloprtase-TldD/E_C"/>
</dbReference>
<gene>
    <name evidence="8" type="ORF">GJR95_35545</name>
</gene>
<dbReference type="GO" id="GO:0006508">
    <property type="term" value="P:proteolysis"/>
    <property type="evidence" value="ECO:0007669"/>
    <property type="project" value="UniProtKB-KW"/>
</dbReference>
<evidence type="ECO:0000313" key="8">
    <source>
        <dbReference type="EMBL" id="QHW00008.1"/>
    </source>
</evidence>
<dbReference type="SUPFAM" id="SSF111283">
    <property type="entry name" value="Putative modulator of DNA gyrase, PmbA/TldD"/>
    <property type="match status" value="1"/>
</dbReference>
<dbReference type="InterPro" id="IPR035068">
    <property type="entry name" value="TldD/PmbA_N"/>
</dbReference>
<dbReference type="EMBL" id="CP045997">
    <property type="protein sequence ID" value="QHW00008.1"/>
    <property type="molecule type" value="Genomic_DNA"/>
</dbReference>
<dbReference type="KEGG" id="senf:GJR95_35545"/>
<dbReference type="FunFam" id="3.30.2290.10:FF:000003">
    <property type="entry name" value="Zinc-dependent protease, TldD/PmbA family"/>
    <property type="match status" value="1"/>
</dbReference>
<keyword evidence="3" id="KW-0378">Hydrolase</keyword>
<dbReference type="Gene3D" id="3.30.2290.10">
    <property type="entry name" value="PmbA/TldD superfamily"/>
    <property type="match status" value="1"/>
</dbReference>
<dbReference type="InterPro" id="IPR045570">
    <property type="entry name" value="Metalloprtase-TldD/E_cen_dom"/>
</dbReference>
<feature type="domain" description="Metalloprotease TldD/E central" evidence="7">
    <location>
        <begin position="160"/>
        <end position="248"/>
    </location>
</feature>
<reference evidence="8 9" key="1">
    <citation type="submission" date="2019-11" db="EMBL/GenBank/DDBJ databases">
        <title>Spirosoma endbachense sp. nov., isolated from a natural salt meadow.</title>
        <authorList>
            <person name="Rojas J."/>
            <person name="Ambika Manirajan B."/>
            <person name="Ratering S."/>
            <person name="Suarez C."/>
            <person name="Geissler-Plaum R."/>
            <person name="Schnell S."/>
        </authorList>
    </citation>
    <scope>NUCLEOTIDE SEQUENCE [LARGE SCALE GENOMIC DNA]</scope>
    <source>
        <strain evidence="8 9">I-24</strain>
    </source>
</reference>
<dbReference type="RefSeq" id="WP_162390398.1">
    <property type="nucleotide sequence ID" value="NZ_CP045997.1"/>
</dbReference>
<dbReference type="InterPro" id="IPR051463">
    <property type="entry name" value="Peptidase_U62_metallo"/>
</dbReference>
<evidence type="ECO:0000259" key="7">
    <source>
        <dbReference type="Pfam" id="PF19290"/>
    </source>
</evidence>
<dbReference type="GO" id="GO:0005829">
    <property type="term" value="C:cytosol"/>
    <property type="evidence" value="ECO:0007669"/>
    <property type="project" value="TreeGrafter"/>
</dbReference>
<dbReference type="Proteomes" id="UP000464577">
    <property type="component" value="Chromosome"/>
</dbReference>
<accession>A0A6P1W7J0</accession>
<evidence type="ECO:0000256" key="3">
    <source>
        <dbReference type="ARBA" id="ARBA00022801"/>
    </source>
</evidence>
<evidence type="ECO:0000256" key="2">
    <source>
        <dbReference type="ARBA" id="ARBA00022670"/>
    </source>
</evidence>
<keyword evidence="4" id="KW-0482">Metalloprotease</keyword>
<dbReference type="PANTHER" id="PTHR30624">
    <property type="entry name" value="UNCHARACTERIZED PROTEIN TLDD AND PMBA"/>
    <property type="match status" value="1"/>
</dbReference>
<dbReference type="InterPro" id="IPR036059">
    <property type="entry name" value="TldD/PmbA_sf"/>
</dbReference>
<dbReference type="InterPro" id="IPR002510">
    <property type="entry name" value="Metalloprtase-TldD/E_N"/>
</dbReference>
<organism evidence="8 9">
    <name type="scientific">Spirosoma endbachense</name>
    <dbReference type="NCBI Taxonomy" id="2666025"/>
    <lineage>
        <taxon>Bacteria</taxon>
        <taxon>Pseudomonadati</taxon>
        <taxon>Bacteroidota</taxon>
        <taxon>Cytophagia</taxon>
        <taxon>Cytophagales</taxon>
        <taxon>Cytophagaceae</taxon>
        <taxon>Spirosoma</taxon>
    </lineage>
</organism>
<evidence type="ECO:0000256" key="4">
    <source>
        <dbReference type="ARBA" id="ARBA00023049"/>
    </source>
</evidence>
<feature type="domain" description="Metalloprotease TldD/E C-terminal" evidence="6">
    <location>
        <begin position="292"/>
        <end position="539"/>
    </location>
</feature>
<dbReference type="Pfam" id="PF19290">
    <property type="entry name" value="PmbA_TldD_2nd"/>
    <property type="match status" value="1"/>
</dbReference>
<dbReference type="GO" id="GO:0008237">
    <property type="term" value="F:metallopeptidase activity"/>
    <property type="evidence" value="ECO:0007669"/>
    <property type="project" value="UniProtKB-KW"/>
</dbReference>
<evidence type="ECO:0000259" key="5">
    <source>
        <dbReference type="Pfam" id="PF01523"/>
    </source>
</evidence>
<protein>
    <submittedName>
        <fullName evidence="8">TldD/PmbA family protein</fullName>
    </submittedName>
</protein>
<keyword evidence="9" id="KW-1185">Reference proteome</keyword>
<evidence type="ECO:0000313" key="9">
    <source>
        <dbReference type="Proteomes" id="UP000464577"/>
    </source>
</evidence>
<comment type="similarity">
    <text evidence="1">Belongs to the peptidase U62 family.</text>
</comment>
<feature type="domain" description="Metalloprotease TldD/E N-terminal" evidence="5">
    <location>
        <begin position="63"/>
        <end position="126"/>
    </location>
</feature>
<dbReference type="PANTHER" id="PTHR30624:SF10">
    <property type="entry name" value="CONSERVED PROTEIN"/>
    <property type="match status" value="1"/>
</dbReference>